<dbReference type="EMBL" id="LR796178">
    <property type="protein sequence ID" value="CAB4124209.1"/>
    <property type="molecule type" value="Genomic_DNA"/>
</dbReference>
<organism evidence="1">
    <name type="scientific">uncultured Caudovirales phage</name>
    <dbReference type="NCBI Taxonomy" id="2100421"/>
    <lineage>
        <taxon>Viruses</taxon>
        <taxon>Duplodnaviria</taxon>
        <taxon>Heunggongvirae</taxon>
        <taxon>Uroviricota</taxon>
        <taxon>Caudoviricetes</taxon>
        <taxon>Peduoviridae</taxon>
        <taxon>Maltschvirus</taxon>
        <taxon>Maltschvirus maltsch</taxon>
    </lineage>
</organism>
<dbReference type="Gene3D" id="1.10.10.10">
    <property type="entry name" value="Winged helix-like DNA-binding domain superfamily/Winged helix DNA-binding domain"/>
    <property type="match status" value="1"/>
</dbReference>
<evidence type="ECO:0000313" key="1">
    <source>
        <dbReference type="EMBL" id="CAB4124209.1"/>
    </source>
</evidence>
<reference evidence="1" key="1">
    <citation type="submission" date="2020-04" db="EMBL/GenBank/DDBJ databases">
        <authorList>
            <person name="Chiriac C."/>
            <person name="Salcher M."/>
            <person name="Ghai R."/>
            <person name="Kavagutti S V."/>
        </authorList>
    </citation>
    <scope>NUCLEOTIDE SEQUENCE</scope>
</reference>
<gene>
    <name evidence="1" type="ORF">UFOVP49_61</name>
</gene>
<sequence length="83" mass="9135">MGHFKNVAMDVCEMYFEDGIKESEISRITGLSAIEVNEILAEYEEDMDSTSMDWDDSMDGDAGSALASAGWGTDEDYGYTNEA</sequence>
<protein>
    <submittedName>
        <fullName evidence="1">Uncharacterized protein</fullName>
    </submittedName>
</protein>
<accession>A0A6J5KW55</accession>
<dbReference type="InterPro" id="IPR036388">
    <property type="entry name" value="WH-like_DNA-bd_sf"/>
</dbReference>
<proteinExistence type="predicted"/>
<name>A0A6J5KW55_9CAUD</name>